<name>A0A0N4UTG7_ENTVE</name>
<dbReference type="Pfam" id="PF12341">
    <property type="entry name" value="Mcl1_mid"/>
    <property type="match status" value="1"/>
</dbReference>
<evidence type="ECO:0000256" key="3">
    <source>
        <dbReference type="ARBA" id="ARBA00022737"/>
    </source>
</evidence>
<dbReference type="OrthoDB" id="427368at2759"/>
<feature type="transmembrane region" description="Helical" evidence="5">
    <location>
        <begin position="120"/>
        <end position="142"/>
    </location>
</feature>
<dbReference type="GO" id="GO:0006281">
    <property type="term" value="P:DNA repair"/>
    <property type="evidence" value="ECO:0007669"/>
    <property type="project" value="TreeGrafter"/>
</dbReference>
<evidence type="ECO:0000256" key="2">
    <source>
        <dbReference type="ARBA" id="ARBA00022574"/>
    </source>
</evidence>
<keyword evidence="5" id="KW-1133">Transmembrane helix</keyword>
<keyword evidence="5" id="KW-0472">Membrane</keyword>
<dbReference type="WBParaSite" id="EVEC_0000057401-mRNA-1">
    <property type="protein sequence ID" value="EVEC_0000057401-mRNA-1"/>
    <property type="gene ID" value="EVEC_0000057401"/>
</dbReference>
<sequence>MTAGELIEDVLIGSGFVAVITSYHCFRIFSFAGTQRMVVSFPGIICVLATACASSDELAIAVYSGGYFYENESDSAQYEVIVHVYEINNRSWFKKDSLEETFHLPLGRAASLVWLGFTKAGVLFIALSFFWLLIIPNIIYLLDCLRLLTRNKMWMPIYDFSGVVKSKSDGIWPIGIVERPDPEIRYIHCKGTTYPLVPSRPVPLMVKWQIPLCNPLFQDLAARHAKDVIRLFALSCKADRECRASEFAWLAPSEHVLQSLCNFAAKTRHTLLSEKVRC</sequence>
<feature type="domain" description="WDHD1/CFT4 second beta-propeller" evidence="6">
    <location>
        <begin position="2"/>
        <end position="212"/>
    </location>
</feature>
<evidence type="ECO:0000313" key="9">
    <source>
        <dbReference type="Proteomes" id="UP000274131"/>
    </source>
</evidence>
<reference evidence="8 9" key="2">
    <citation type="submission" date="2018-10" db="EMBL/GenBank/DDBJ databases">
        <authorList>
            <consortium name="Pathogen Informatics"/>
        </authorList>
    </citation>
    <scope>NUCLEOTIDE SEQUENCE [LARGE SCALE GENOMIC DNA]</scope>
</reference>
<keyword evidence="2" id="KW-0853">WD repeat</keyword>
<accession>A0A0N4UTG7</accession>
<evidence type="ECO:0000256" key="1">
    <source>
        <dbReference type="ARBA" id="ARBA00004123"/>
    </source>
</evidence>
<gene>
    <name evidence="8" type="ORF">EVEC_LOCUS382</name>
</gene>
<keyword evidence="4" id="KW-0539">Nucleus</keyword>
<evidence type="ECO:0000259" key="6">
    <source>
        <dbReference type="Pfam" id="PF12341"/>
    </source>
</evidence>
<evidence type="ECO:0000313" key="8">
    <source>
        <dbReference type="EMBL" id="VDD85239.1"/>
    </source>
</evidence>
<dbReference type="EMBL" id="UXUI01000467">
    <property type="protein sequence ID" value="VDD85239.1"/>
    <property type="molecule type" value="Genomic_DNA"/>
</dbReference>
<keyword evidence="5" id="KW-0812">Transmembrane</keyword>
<dbReference type="GO" id="GO:0003682">
    <property type="term" value="F:chromatin binding"/>
    <property type="evidence" value="ECO:0007669"/>
    <property type="project" value="TreeGrafter"/>
</dbReference>
<proteinExistence type="predicted"/>
<dbReference type="GO" id="GO:0000278">
    <property type="term" value="P:mitotic cell cycle"/>
    <property type="evidence" value="ECO:0007669"/>
    <property type="project" value="TreeGrafter"/>
</dbReference>
<organism evidence="10">
    <name type="scientific">Enterobius vermicularis</name>
    <name type="common">Human pinworm</name>
    <dbReference type="NCBI Taxonomy" id="51028"/>
    <lineage>
        <taxon>Eukaryota</taxon>
        <taxon>Metazoa</taxon>
        <taxon>Ecdysozoa</taxon>
        <taxon>Nematoda</taxon>
        <taxon>Chromadorea</taxon>
        <taxon>Rhabditida</taxon>
        <taxon>Spirurina</taxon>
        <taxon>Oxyuridomorpha</taxon>
        <taxon>Oxyuroidea</taxon>
        <taxon>Oxyuridae</taxon>
        <taxon>Enterobius</taxon>
    </lineage>
</organism>
<protein>
    <submittedName>
        <fullName evidence="10">Mcl1_mid domain-containing protein</fullName>
    </submittedName>
</protein>
<dbReference type="Pfam" id="PF20946">
    <property type="entry name" value="Ctf4_C"/>
    <property type="match status" value="1"/>
</dbReference>
<dbReference type="InterPro" id="IPR022100">
    <property type="entry name" value="WDHD1/CFT4_beta-prop_2nd"/>
</dbReference>
<evidence type="ECO:0000259" key="7">
    <source>
        <dbReference type="Pfam" id="PF20946"/>
    </source>
</evidence>
<dbReference type="GO" id="GO:0006261">
    <property type="term" value="P:DNA-templated DNA replication"/>
    <property type="evidence" value="ECO:0007669"/>
    <property type="project" value="TreeGrafter"/>
</dbReference>
<dbReference type="PANTHER" id="PTHR19932:SF10">
    <property type="entry name" value="WD REPEAT AND HMG-BOX DNA-BINDING PROTEIN 1"/>
    <property type="match status" value="1"/>
</dbReference>
<dbReference type="InterPro" id="IPR048591">
    <property type="entry name" value="WDHD1/CFT4_hel"/>
</dbReference>
<evidence type="ECO:0000256" key="4">
    <source>
        <dbReference type="ARBA" id="ARBA00023242"/>
    </source>
</evidence>
<evidence type="ECO:0000313" key="10">
    <source>
        <dbReference type="WBParaSite" id="EVEC_0000057401-mRNA-1"/>
    </source>
</evidence>
<keyword evidence="3" id="KW-0677">Repeat</keyword>
<evidence type="ECO:0000256" key="5">
    <source>
        <dbReference type="SAM" id="Phobius"/>
    </source>
</evidence>
<dbReference type="Proteomes" id="UP000274131">
    <property type="component" value="Unassembled WGS sequence"/>
</dbReference>
<dbReference type="STRING" id="51028.A0A0N4UTG7"/>
<keyword evidence="9" id="KW-1185">Reference proteome</keyword>
<dbReference type="GO" id="GO:0043596">
    <property type="term" value="C:nuclear replication fork"/>
    <property type="evidence" value="ECO:0007669"/>
    <property type="project" value="TreeGrafter"/>
</dbReference>
<reference evidence="10" key="1">
    <citation type="submission" date="2017-02" db="UniProtKB">
        <authorList>
            <consortium name="WormBaseParasite"/>
        </authorList>
    </citation>
    <scope>IDENTIFICATION</scope>
</reference>
<feature type="transmembrane region" description="Helical" evidence="5">
    <location>
        <begin position="6"/>
        <end position="26"/>
    </location>
</feature>
<comment type="subcellular location">
    <subcellularLocation>
        <location evidence="1">Nucleus</location>
    </subcellularLocation>
</comment>
<feature type="domain" description="WDHD1/CFT4 helical bundle" evidence="7">
    <location>
        <begin position="219"/>
        <end position="276"/>
    </location>
</feature>
<feature type="transmembrane region" description="Helical" evidence="5">
    <location>
        <begin position="38"/>
        <end position="63"/>
    </location>
</feature>
<dbReference type="PANTHER" id="PTHR19932">
    <property type="entry name" value="WD REPEAT AND HMG-BOX DNA BINDING PROTEIN"/>
    <property type="match status" value="1"/>
</dbReference>
<dbReference type="AlphaFoldDB" id="A0A0N4UTG7"/>